<evidence type="ECO:0000313" key="16">
    <source>
        <dbReference type="EMBL" id="KIM21232.1"/>
    </source>
</evidence>
<dbReference type="CDD" id="cd22745">
    <property type="entry name" value="OTU_OTU1"/>
    <property type="match status" value="1"/>
</dbReference>
<evidence type="ECO:0000256" key="11">
    <source>
        <dbReference type="RuleBase" id="RU367104"/>
    </source>
</evidence>
<evidence type="ECO:0000256" key="9">
    <source>
        <dbReference type="ARBA" id="ARBA00022807"/>
    </source>
</evidence>
<evidence type="ECO:0000256" key="10">
    <source>
        <dbReference type="ARBA" id="ARBA00022833"/>
    </source>
</evidence>
<dbReference type="PANTHER" id="PTHR13312:SF0">
    <property type="entry name" value="UBIQUITIN THIOESTERASE OTU1"/>
    <property type="match status" value="1"/>
</dbReference>
<dbReference type="SUPFAM" id="SSF54001">
    <property type="entry name" value="Cysteine proteinases"/>
    <property type="match status" value="1"/>
</dbReference>
<protein>
    <recommendedName>
        <fullName evidence="11">Ubiquitin thioesterase OTU</fullName>
        <ecNumber evidence="11">3.4.19.12</ecNumber>
    </recommendedName>
</protein>
<comment type="catalytic activity">
    <reaction evidence="1 11">
        <text>Thiol-dependent hydrolysis of ester, thioester, amide, peptide and isopeptide bonds formed by the C-terminal Gly of ubiquitin (a 76-residue protein attached to proteins as an intracellular targeting signal).</text>
        <dbReference type="EC" id="3.4.19.12"/>
    </reaction>
</comment>
<dbReference type="InterPro" id="IPR038765">
    <property type="entry name" value="Papain-like_cys_pep_sf"/>
</dbReference>
<dbReference type="FunFam" id="3.90.70.80:FF:000016">
    <property type="entry name" value="Putative ubiquitin thioesterase otu1"/>
    <property type="match status" value="1"/>
</dbReference>
<dbReference type="Pfam" id="PF21403">
    <property type="entry name" value="OTU1_UBXL"/>
    <property type="match status" value="1"/>
</dbReference>
<organism evidence="16 17">
    <name type="scientific">Serendipita vermifera MAFF 305830</name>
    <dbReference type="NCBI Taxonomy" id="933852"/>
    <lineage>
        <taxon>Eukaryota</taxon>
        <taxon>Fungi</taxon>
        <taxon>Dikarya</taxon>
        <taxon>Basidiomycota</taxon>
        <taxon>Agaricomycotina</taxon>
        <taxon>Agaricomycetes</taxon>
        <taxon>Sebacinales</taxon>
        <taxon>Serendipitaceae</taxon>
        <taxon>Serendipita</taxon>
    </lineage>
</organism>
<reference evidence="16 17" key="1">
    <citation type="submission" date="2014-04" db="EMBL/GenBank/DDBJ databases">
        <authorList>
            <consortium name="DOE Joint Genome Institute"/>
            <person name="Kuo A."/>
            <person name="Zuccaro A."/>
            <person name="Kohler A."/>
            <person name="Nagy L.G."/>
            <person name="Floudas D."/>
            <person name="Copeland A."/>
            <person name="Barry K.W."/>
            <person name="Cichocki N."/>
            <person name="Veneault-Fourrey C."/>
            <person name="LaButti K."/>
            <person name="Lindquist E.A."/>
            <person name="Lipzen A."/>
            <person name="Lundell T."/>
            <person name="Morin E."/>
            <person name="Murat C."/>
            <person name="Sun H."/>
            <person name="Tunlid A."/>
            <person name="Henrissat B."/>
            <person name="Grigoriev I.V."/>
            <person name="Hibbett D.S."/>
            <person name="Martin F."/>
            <person name="Nordberg H.P."/>
            <person name="Cantor M.N."/>
            <person name="Hua S.X."/>
        </authorList>
    </citation>
    <scope>NUCLEOTIDE SEQUENCE [LARGE SCALE GENOMIC DNA]</scope>
    <source>
        <strain evidence="16 17">MAFF 305830</strain>
    </source>
</reference>
<dbReference type="GO" id="GO:0030968">
    <property type="term" value="P:endoplasmic reticulum unfolded protein response"/>
    <property type="evidence" value="ECO:0007669"/>
    <property type="project" value="TreeGrafter"/>
</dbReference>
<dbReference type="GO" id="GO:0005634">
    <property type="term" value="C:nucleus"/>
    <property type="evidence" value="ECO:0007669"/>
    <property type="project" value="TreeGrafter"/>
</dbReference>
<dbReference type="Gene3D" id="3.10.20.90">
    <property type="entry name" value="Phosphatidylinositol 3-kinase Catalytic Subunit, Chain A, domain 1"/>
    <property type="match status" value="1"/>
</dbReference>
<evidence type="ECO:0000313" key="17">
    <source>
        <dbReference type="Proteomes" id="UP000054097"/>
    </source>
</evidence>
<dbReference type="AlphaFoldDB" id="A0A0C2WV07"/>
<evidence type="ECO:0000259" key="14">
    <source>
        <dbReference type="Pfam" id="PF21403"/>
    </source>
</evidence>
<evidence type="ECO:0000256" key="1">
    <source>
        <dbReference type="ARBA" id="ARBA00000707"/>
    </source>
</evidence>
<dbReference type="HOGENOM" id="CLU_049327_0_0_1"/>
<feature type="domain" description="OTU" evidence="13">
    <location>
        <begin position="171"/>
        <end position="255"/>
    </location>
</feature>
<dbReference type="Proteomes" id="UP000054097">
    <property type="component" value="Unassembled WGS sequence"/>
</dbReference>
<name>A0A0C2WV07_SERVB</name>
<keyword evidence="9 11" id="KW-0788">Thiol protease</keyword>
<dbReference type="Gene3D" id="3.90.70.80">
    <property type="match status" value="1"/>
</dbReference>
<dbReference type="InterPro" id="IPR048857">
    <property type="entry name" value="OTU1_Ubl"/>
</dbReference>
<dbReference type="InterPro" id="IPR003323">
    <property type="entry name" value="OTU_dom"/>
</dbReference>
<sequence length="360" mass="38486">MAPLRIRHAKGIATIDLDLENATVLELQQEIRAVTGILPSLQDVKTGFPPKSITLVSELSLSSLGLKRGDQLIISELKATPTTSAVAPTPAAAPVPSRPAQIDRNNPPPPQPAPKVAQPTQAPRPVATPRAAAPAPTATSSVPPVLSVFGEEPEQVTTASGILVHRVVPDDNSCLFSSIGIVFEQDMGAASKLRQVIGDAIRKDPIKYDDATLGRPQQEYIRTITSTSAWGGAIELAIFSEHYQTEINSIDVETGRCDRFGEGQYPSRAILLYSGIHYDAISLSPMPNAPLDFHTTVFPVSDAPILEGSLKLASQLRQKKKFTNTATFDLKCEQCGVGLVGEKGAREHAAQTGHTSFGEY</sequence>
<keyword evidence="8 11" id="KW-0378">Hydrolase</keyword>
<feature type="region of interest" description="Disordered" evidence="12">
    <location>
        <begin position="83"/>
        <end position="141"/>
    </location>
</feature>
<dbReference type="Pfam" id="PF02338">
    <property type="entry name" value="OTU"/>
    <property type="match status" value="1"/>
</dbReference>
<gene>
    <name evidence="16" type="ORF">M408DRAFT_333602</name>
</gene>
<dbReference type="EMBL" id="KN824389">
    <property type="protein sequence ID" value="KIM21232.1"/>
    <property type="molecule type" value="Genomic_DNA"/>
</dbReference>
<dbReference type="InterPro" id="IPR057766">
    <property type="entry name" value="Znf-C2H2_OTU1-like_C"/>
</dbReference>
<dbReference type="GO" id="GO:0004843">
    <property type="term" value="F:cysteine-type deubiquitinase activity"/>
    <property type="evidence" value="ECO:0007669"/>
    <property type="project" value="UniProtKB-UniRule"/>
</dbReference>
<keyword evidence="7 11" id="KW-0833">Ubl conjugation pathway</keyword>
<evidence type="ECO:0000259" key="13">
    <source>
        <dbReference type="Pfam" id="PF02338"/>
    </source>
</evidence>
<reference evidence="17" key="2">
    <citation type="submission" date="2015-01" db="EMBL/GenBank/DDBJ databases">
        <title>Evolutionary Origins and Diversification of the Mycorrhizal Mutualists.</title>
        <authorList>
            <consortium name="DOE Joint Genome Institute"/>
            <consortium name="Mycorrhizal Genomics Consortium"/>
            <person name="Kohler A."/>
            <person name="Kuo A."/>
            <person name="Nagy L.G."/>
            <person name="Floudas D."/>
            <person name="Copeland A."/>
            <person name="Barry K.W."/>
            <person name="Cichocki N."/>
            <person name="Veneault-Fourrey C."/>
            <person name="LaButti K."/>
            <person name="Lindquist E.A."/>
            <person name="Lipzen A."/>
            <person name="Lundell T."/>
            <person name="Morin E."/>
            <person name="Murat C."/>
            <person name="Riley R."/>
            <person name="Ohm R."/>
            <person name="Sun H."/>
            <person name="Tunlid A."/>
            <person name="Henrissat B."/>
            <person name="Grigoriev I.V."/>
            <person name="Hibbett D.S."/>
            <person name="Martin F."/>
        </authorList>
    </citation>
    <scope>NUCLEOTIDE SEQUENCE [LARGE SCALE GENOMIC DNA]</scope>
    <source>
        <strain evidence="17">MAFF 305830</strain>
    </source>
</reference>
<evidence type="ECO:0000256" key="3">
    <source>
        <dbReference type="ARBA" id="ARBA00022490"/>
    </source>
</evidence>
<comment type="function">
    <text evidence="11">Hydrolase that can remove conjugated ubiquitin from proteins and may therefore play an important regulatory role at the level of protein turnover by preventing degradation.</text>
</comment>
<dbReference type="GO" id="GO:0005829">
    <property type="term" value="C:cytosol"/>
    <property type="evidence" value="ECO:0007669"/>
    <property type="project" value="TreeGrafter"/>
</dbReference>
<accession>A0A0C2WV07</accession>
<keyword evidence="10" id="KW-0862">Zinc</keyword>
<feature type="compositionally biased region" description="Low complexity" evidence="12">
    <location>
        <begin position="114"/>
        <end position="141"/>
    </location>
</feature>
<keyword evidence="6" id="KW-0863">Zinc-finger</keyword>
<feature type="domain" description="OTU1-like C-terminal C2H2-type zinc finger" evidence="15">
    <location>
        <begin position="326"/>
        <end position="360"/>
    </location>
</feature>
<keyword evidence="3 11" id="KW-0963">Cytoplasm</keyword>
<dbReference type="GO" id="GO:0008270">
    <property type="term" value="F:zinc ion binding"/>
    <property type="evidence" value="ECO:0007669"/>
    <property type="project" value="UniProtKB-KW"/>
</dbReference>
<comment type="subcellular location">
    <subcellularLocation>
        <location evidence="2 11">Cytoplasm</location>
    </subcellularLocation>
</comment>
<keyword evidence="17" id="KW-1185">Reference proteome</keyword>
<evidence type="ECO:0000256" key="4">
    <source>
        <dbReference type="ARBA" id="ARBA00022670"/>
    </source>
</evidence>
<proteinExistence type="predicted"/>
<dbReference type="GO" id="GO:0016579">
    <property type="term" value="P:protein deubiquitination"/>
    <property type="evidence" value="ECO:0007669"/>
    <property type="project" value="TreeGrafter"/>
</dbReference>
<evidence type="ECO:0000256" key="2">
    <source>
        <dbReference type="ARBA" id="ARBA00004496"/>
    </source>
</evidence>
<evidence type="ECO:0000256" key="6">
    <source>
        <dbReference type="ARBA" id="ARBA00022771"/>
    </source>
</evidence>
<dbReference type="EC" id="3.4.19.12" evidence="11"/>
<evidence type="ECO:0000256" key="12">
    <source>
        <dbReference type="SAM" id="MobiDB-lite"/>
    </source>
</evidence>
<evidence type="ECO:0000256" key="5">
    <source>
        <dbReference type="ARBA" id="ARBA00022723"/>
    </source>
</evidence>
<evidence type="ECO:0000256" key="7">
    <source>
        <dbReference type="ARBA" id="ARBA00022786"/>
    </source>
</evidence>
<feature type="domain" description="OTU1 Ubl" evidence="14">
    <location>
        <begin position="4"/>
        <end position="53"/>
    </location>
</feature>
<dbReference type="OrthoDB" id="65596at2759"/>
<evidence type="ECO:0000256" key="8">
    <source>
        <dbReference type="ARBA" id="ARBA00022801"/>
    </source>
</evidence>
<dbReference type="STRING" id="933852.A0A0C2WV07"/>
<dbReference type="Pfam" id="PF24560">
    <property type="entry name" value="zf-C2H2_OTU1_C"/>
    <property type="match status" value="1"/>
</dbReference>
<dbReference type="PANTHER" id="PTHR13312">
    <property type="entry name" value="HIV-INDUCED PROTEIN-7-LIKE PROTEASE"/>
    <property type="match status" value="1"/>
</dbReference>
<keyword evidence="5" id="KW-0479">Metal-binding</keyword>
<keyword evidence="4" id="KW-0645">Protease</keyword>
<dbReference type="GO" id="GO:0036503">
    <property type="term" value="P:ERAD pathway"/>
    <property type="evidence" value="ECO:0007669"/>
    <property type="project" value="TreeGrafter"/>
</dbReference>
<evidence type="ECO:0000259" key="15">
    <source>
        <dbReference type="Pfam" id="PF24560"/>
    </source>
</evidence>